<dbReference type="GO" id="GO:0003677">
    <property type="term" value="F:DNA binding"/>
    <property type="evidence" value="ECO:0007669"/>
    <property type="project" value="UniProtKB-KW"/>
</dbReference>
<dbReference type="SUPFAM" id="SSF46689">
    <property type="entry name" value="Homeodomain-like"/>
    <property type="match status" value="2"/>
</dbReference>
<dbReference type="SMART" id="SM00674">
    <property type="entry name" value="CENPB"/>
    <property type="match status" value="1"/>
</dbReference>
<dbReference type="AlphaFoldDB" id="A0A8C9SIS1"/>
<dbReference type="PANTHER" id="PTHR19303">
    <property type="entry name" value="TRANSPOSON"/>
    <property type="match status" value="1"/>
</dbReference>
<reference evidence="5 6" key="1">
    <citation type="submission" date="2019-04" db="EMBL/GenBank/DDBJ databases">
        <authorList>
            <consortium name="Wellcome Sanger Institute Data Sharing"/>
        </authorList>
    </citation>
    <scope>NUCLEOTIDE SEQUENCE [LARGE SCALE GENOMIC DNA]</scope>
</reference>
<dbReference type="InterPro" id="IPR050863">
    <property type="entry name" value="CenT-Element_Derived"/>
</dbReference>
<keyword evidence="2" id="KW-0238">DNA-binding</keyword>
<dbReference type="GO" id="GO:0005634">
    <property type="term" value="C:nucleus"/>
    <property type="evidence" value="ECO:0007669"/>
    <property type="project" value="UniProtKB-SubCell"/>
</dbReference>
<name>A0A8C9SIS1_SCLFO</name>
<keyword evidence="6" id="KW-1185">Reference proteome</keyword>
<dbReference type="Ensembl" id="ENSSFOT00015034089.2">
    <property type="protein sequence ID" value="ENSSFOP00015033711.1"/>
    <property type="gene ID" value="ENSSFOG00015029494.1"/>
</dbReference>
<keyword evidence="3" id="KW-0539">Nucleus</keyword>
<proteinExistence type="predicted"/>
<dbReference type="RefSeq" id="XP_018617652.1">
    <property type="nucleotide sequence ID" value="XM_018762136.2"/>
</dbReference>
<protein>
    <submittedName>
        <fullName evidence="5">Tigger transposable element-derived protein 1</fullName>
    </submittedName>
</protein>
<dbReference type="InterPro" id="IPR004875">
    <property type="entry name" value="DDE_SF_endonuclease_dom"/>
</dbReference>
<evidence type="ECO:0000256" key="2">
    <source>
        <dbReference type="ARBA" id="ARBA00023125"/>
    </source>
</evidence>
<dbReference type="InterPro" id="IPR006600">
    <property type="entry name" value="HTH_CenpB_DNA-bd_dom"/>
</dbReference>
<dbReference type="PANTHER" id="PTHR19303:SF26">
    <property type="entry name" value="TIGGER TRANSPOSABLE ELEMENT-DERIVED PROTEIN 1"/>
    <property type="match status" value="1"/>
</dbReference>
<dbReference type="InterPro" id="IPR009057">
    <property type="entry name" value="Homeodomain-like_sf"/>
</dbReference>
<evidence type="ECO:0000256" key="3">
    <source>
        <dbReference type="ARBA" id="ARBA00023242"/>
    </source>
</evidence>
<evidence type="ECO:0000313" key="5">
    <source>
        <dbReference type="Ensembl" id="ENSSFOP00015033711.1"/>
    </source>
</evidence>
<sequence>MIMTGKRHTDAKITQPKRKRTKIDLEMKMKMIKKYEGGQNLSAIARELGLSVSTVNTIVKNADCIKERVKGCAPLKSTIITKRHSGAIYEMEKLLMMWMEDQIRKCVPLSLMNIQAKARSLYEDIKGKYPTACQSFVASNGWFYRFKNRVGLHNKVSGDAASGDVAATESFSAMLKEIIKEGGYLQQQIFNVDETGLFWKKMPSQTCISEEEKEMSGFKAGKDRLTLLLGCNASGCCKVKPLLVYHSENPRALKGISKATLPVYYRSNPKASVTVAIFEDWFFNCFIPEVEKYCREKGIPFKILLILDNAPGHPAHLDDFHPNVKVVFLPSNNNTLLIQPMEQGVMANFKAYYLRATFAQAAAALDRDPNQMVRDFWKSYSLYHGILNIAKAWQALSQNCCISAWKSLCPQFACCFNGFEKDETCEEVAEKILKLAEQLELDVDGNDLEEWIESHGQELTSEDLLELEATKVAEIQAEASEEPEEEPKRFITKEMSTAFLEIASGMARLEKMDPNASRFFKAQRGVDESLACYREIYENKRKTADRSSNFIRKTECTSQPAISQPSTSHKTCTASAIQVEVYPEDDHKGGDIARSNISSSSSTYVLFPPQLKF</sequence>
<gene>
    <name evidence="5" type="primary">LOC108940166</name>
</gene>
<organism evidence="5 6">
    <name type="scientific">Scleropages formosus</name>
    <name type="common">Asian bonytongue</name>
    <name type="synonym">Osteoglossum formosum</name>
    <dbReference type="NCBI Taxonomy" id="113540"/>
    <lineage>
        <taxon>Eukaryota</taxon>
        <taxon>Metazoa</taxon>
        <taxon>Chordata</taxon>
        <taxon>Craniata</taxon>
        <taxon>Vertebrata</taxon>
        <taxon>Euteleostomi</taxon>
        <taxon>Actinopterygii</taxon>
        <taxon>Neopterygii</taxon>
        <taxon>Teleostei</taxon>
        <taxon>Osteoglossocephala</taxon>
        <taxon>Osteoglossomorpha</taxon>
        <taxon>Osteoglossiformes</taxon>
        <taxon>Osteoglossidae</taxon>
        <taxon>Scleropages</taxon>
    </lineage>
</organism>
<comment type="subcellular location">
    <subcellularLocation>
        <location evidence="1">Nucleus</location>
    </subcellularLocation>
</comment>
<dbReference type="Pfam" id="PF03184">
    <property type="entry name" value="DDE_1"/>
    <property type="match status" value="1"/>
</dbReference>
<dbReference type="KEGG" id="sfm:108940166"/>
<dbReference type="InterPro" id="IPR007889">
    <property type="entry name" value="HTH_Psq"/>
</dbReference>
<dbReference type="Gene3D" id="1.10.10.60">
    <property type="entry name" value="Homeodomain-like"/>
    <property type="match status" value="2"/>
</dbReference>
<dbReference type="GeneTree" id="ENSGT00940000163154"/>
<accession>A0A8C9SIS1</accession>
<dbReference type="Proteomes" id="UP000694397">
    <property type="component" value="Chromosome 20"/>
</dbReference>
<feature type="domain" description="HTH CENPB-type" evidence="4">
    <location>
        <begin position="79"/>
        <end position="156"/>
    </location>
</feature>
<dbReference type="GeneID" id="108940166"/>
<reference evidence="5" key="2">
    <citation type="submission" date="2025-08" db="UniProtKB">
        <authorList>
            <consortium name="Ensembl"/>
        </authorList>
    </citation>
    <scope>IDENTIFICATION</scope>
</reference>
<evidence type="ECO:0000259" key="4">
    <source>
        <dbReference type="PROSITE" id="PS51253"/>
    </source>
</evidence>
<dbReference type="OrthoDB" id="125347at2759"/>
<dbReference type="Pfam" id="PF04218">
    <property type="entry name" value="CENP-B_N"/>
    <property type="match status" value="1"/>
</dbReference>
<dbReference type="PROSITE" id="PS51253">
    <property type="entry name" value="HTH_CENPB"/>
    <property type="match status" value="1"/>
</dbReference>
<dbReference type="Pfam" id="PF03221">
    <property type="entry name" value="HTH_Tnp_Tc5"/>
    <property type="match status" value="1"/>
</dbReference>
<reference evidence="5" key="3">
    <citation type="submission" date="2025-09" db="UniProtKB">
        <authorList>
            <consortium name="Ensembl"/>
        </authorList>
    </citation>
    <scope>IDENTIFICATION</scope>
</reference>
<evidence type="ECO:0000256" key="1">
    <source>
        <dbReference type="ARBA" id="ARBA00004123"/>
    </source>
</evidence>
<evidence type="ECO:0000313" key="6">
    <source>
        <dbReference type="Proteomes" id="UP000694397"/>
    </source>
</evidence>